<dbReference type="EMBL" id="GBRH01206805">
    <property type="protein sequence ID" value="JAD91090.1"/>
    <property type="molecule type" value="Transcribed_RNA"/>
</dbReference>
<sequence>MFLLIPLFILRRTWKNHSHRERGTMPRSSSQERRPRSGNIELLPCQNLLKVAFHVPKSRSLTHRPGSFCDTGQNQVR</sequence>
<name>A0A0A9DZK8_ARUDO</name>
<dbReference type="AlphaFoldDB" id="A0A0A9DZK8"/>
<protein>
    <submittedName>
        <fullName evidence="2">Uncharacterized protein</fullName>
    </submittedName>
</protein>
<accession>A0A0A9DZK8</accession>
<evidence type="ECO:0000256" key="1">
    <source>
        <dbReference type="SAM" id="MobiDB-lite"/>
    </source>
</evidence>
<evidence type="ECO:0000313" key="2">
    <source>
        <dbReference type="EMBL" id="JAD91090.1"/>
    </source>
</evidence>
<organism evidence="2">
    <name type="scientific">Arundo donax</name>
    <name type="common">Giant reed</name>
    <name type="synonym">Donax arundinaceus</name>
    <dbReference type="NCBI Taxonomy" id="35708"/>
    <lineage>
        <taxon>Eukaryota</taxon>
        <taxon>Viridiplantae</taxon>
        <taxon>Streptophyta</taxon>
        <taxon>Embryophyta</taxon>
        <taxon>Tracheophyta</taxon>
        <taxon>Spermatophyta</taxon>
        <taxon>Magnoliopsida</taxon>
        <taxon>Liliopsida</taxon>
        <taxon>Poales</taxon>
        <taxon>Poaceae</taxon>
        <taxon>PACMAD clade</taxon>
        <taxon>Arundinoideae</taxon>
        <taxon>Arundineae</taxon>
        <taxon>Arundo</taxon>
    </lineage>
</organism>
<feature type="region of interest" description="Disordered" evidence="1">
    <location>
        <begin position="18"/>
        <end position="37"/>
    </location>
</feature>
<proteinExistence type="predicted"/>
<reference evidence="2" key="2">
    <citation type="journal article" date="2015" name="Data Brief">
        <title>Shoot transcriptome of the giant reed, Arundo donax.</title>
        <authorList>
            <person name="Barrero R.A."/>
            <person name="Guerrero F.D."/>
            <person name="Moolhuijzen P."/>
            <person name="Goolsby J.A."/>
            <person name="Tidwell J."/>
            <person name="Bellgard S.E."/>
            <person name="Bellgard M.I."/>
        </authorList>
    </citation>
    <scope>NUCLEOTIDE SEQUENCE</scope>
    <source>
        <tissue evidence="2">Shoot tissue taken approximately 20 cm above the soil surface</tissue>
    </source>
</reference>
<reference evidence="2" key="1">
    <citation type="submission" date="2014-09" db="EMBL/GenBank/DDBJ databases">
        <authorList>
            <person name="Magalhaes I.L.F."/>
            <person name="Oliveira U."/>
            <person name="Santos F.R."/>
            <person name="Vidigal T.H.D.A."/>
            <person name="Brescovit A.D."/>
            <person name="Santos A.J."/>
        </authorList>
    </citation>
    <scope>NUCLEOTIDE SEQUENCE</scope>
    <source>
        <tissue evidence="2">Shoot tissue taken approximately 20 cm above the soil surface</tissue>
    </source>
</reference>